<dbReference type="EMBL" id="FOSQ01000001">
    <property type="protein sequence ID" value="SFK26229.1"/>
    <property type="molecule type" value="Genomic_DNA"/>
</dbReference>
<evidence type="ECO:0000313" key="2">
    <source>
        <dbReference type="Proteomes" id="UP000199473"/>
    </source>
</evidence>
<dbReference type="Proteomes" id="UP000199473">
    <property type="component" value="Unassembled WGS sequence"/>
</dbReference>
<dbReference type="AlphaFoldDB" id="A0A1I3Y496"/>
<protein>
    <submittedName>
        <fullName evidence="1">Uncharacterized protein</fullName>
    </submittedName>
</protein>
<reference evidence="1 2" key="1">
    <citation type="submission" date="2016-10" db="EMBL/GenBank/DDBJ databases">
        <authorList>
            <person name="de Groot N.N."/>
        </authorList>
    </citation>
    <scope>NUCLEOTIDE SEQUENCE [LARGE SCALE GENOMIC DNA]</scope>
    <source>
        <strain evidence="1 2">DSM 19981</strain>
    </source>
</reference>
<proteinExistence type="predicted"/>
<gene>
    <name evidence="1" type="ORF">SAMN02745775_101917</name>
</gene>
<sequence length="113" mass="11857">MSLDATQSEAALRLSVAIDEMRAEVTATRAVLKAVMAEDGATAGPIAELAESASRLVGFAEGDAAAQPPSVLGKEAAAVPLHPMRRITDWAEGVLHALPPGSHIVTRRRSEQY</sequence>
<keyword evidence="2" id="KW-1185">Reference proteome</keyword>
<dbReference type="STRING" id="1123062.SAMN02745775_101917"/>
<organism evidence="1 2">
    <name type="scientific">Falsiroseomonas stagni DSM 19981</name>
    <dbReference type="NCBI Taxonomy" id="1123062"/>
    <lineage>
        <taxon>Bacteria</taxon>
        <taxon>Pseudomonadati</taxon>
        <taxon>Pseudomonadota</taxon>
        <taxon>Alphaproteobacteria</taxon>
        <taxon>Acetobacterales</taxon>
        <taxon>Roseomonadaceae</taxon>
        <taxon>Falsiroseomonas</taxon>
    </lineage>
</organism>
<name>A0A1I3Y496_9PROT</name>
<evidence type="ECO:0000313" key="1">
    <source>
        <dbReference type="EMBL" id="SFK26229.1"/>
    </source>
</evidence>
<accession>A0A1I3Y496</accession>